<accession>A0ABU4HZM5</accession>
<dbReference type="EMBL" id="JAWSTH010000175">
    <property type="protein sequence ID" value="MDW5598750.1"/>
    <property type="molecule type" value="Genomic_DNA"/>
</dbReference>
<dbReference type="RefSeq" id="WP_318601325.1">
    <property type="nucleotide sequence ID" value="NZ_JAWSTH010000175.1"/>
</dbReference>
<organism evidence="2 3">
    <name type="scientific">Conexibacter stalactiti</name>
    <dbReference type="NCBI Taxonomy" id="1940611"/>
    <lineage>
        <taxon>Bacteria</taxon>
        <taxon>Bacillati</taxon>
        <taxon>Actinomycetota</taxon>
        <taxon>Thermoleophilia</taxon>
        <taxon>Solirubrobacterales</taxon>
        <taxon>Conexibacteraceae</taxon>
        <taxon>Conexibacter</taxon>
    </lineage>
</organism>
<evidence type="ECO:0000259" key="1">
    <source>
        <dbReference type="Pfam" id="PF13466"/>
    </source>
</evidence>
<name>A0ABU4HZM5_9ACTN</name>
<dbReference type="Proteomes" id="UP001284601">
    <property type="component" value="Unassembled WGS sequence"/>
</dbReference>
<proteinExistence type="predicted"/>
<keyword evidence="3" id="KW-1185">Reference proteome</keyword>
<comment type="caution">
    <text evidence="2">The sequence shown here is derived from an EMBL/GenBank/DDBJ whole genome shotgun (WGS) entry which is preliminary data.</text>
</comment>
<dbReference type="Pfam" id="PF13466">
    <property type="entry name" value="STAS_2"/>
    <property type="match status" value="1"/>
</dbReference>
<sequence length="96" mass="10116">MAGPLPPPSSFAIQGPLAREDLPALYDRFCSFVSEHAPERVLCDVTGVEPSAVTVDALARMQLAARRNGCTVTLCHASERLLALVALMGLADVLPG</sequence>
<dbReference type="Gene3D" id="3.30.750.24">
    <property type="entry name" value="STAS domain"/>
    <property type="match status" value="1"/>
</dbReference>
<gene>
    <name evidence="2" type="ORF">R7226_30605</name>
</gene>
<feature type="domain" description="MlaB-like STAS" evidence="1">
    <location>
        <begin position="13"/>
        <end position="90"/>
    </location>
</feature>
<dbReference type="SUPFAM" id="SSF52091">
    <property type="entry name" value="SpoIIaa-like"/>
    <property type="match status" value="1"/>
</dbReference>
<reference evidence="3" key="1">
    <citation type="submission" date="2023-07" db="EMBL/GenBank/DDBJ databases">
        <title>Conexibacter stalactiti sp. nov., isolated from stalactites in a lava cave and emended description of the genus Conexibacter.</title>
        <authorList>
            <person name="Lee S.D."/>
        </authorList>
    </citation>
    <scope>NUCLEOTIDE SEQUENCE [LARGE SCALE GENOMIC DNA]</scope>
    <source>
        <strain evidence="3">KCTC 39840</strain>
    </source>
</reference>
<dbReference type="InterPro" id="IPR058548">
    <property type="entry name" value="MlaB-like_STAS"/>
</dbReference>
<evidence type="ECO:0000313" key="2">
    <source>
        <dbReference type="EMBL" id="MDW5598750.1"/>
    </source>
</evidence>
<evidence type="ECO:0000313" key="3">
    <source>
        <dbReference type="Proteomes" id="UP001284601"/>
    </source>
</evidence>
<dbReference type="InterPro" id="IPR036513">
    <property type="entry name" value="STAS_dom_sf"/>
</dbReference>
<protein>
    <submittedName>
        <fullName evidence="2">STAS domain-containing protein</fullName>
    </submittedName>
</protein>